<sequence length="383" mass="41491">MKVISLTFAFGLLTSLAQGLPSPAGGSPSGSVVAGRQATKFPSASGTRFTIDGQTRYFAGSNSYWIGFLTNTKDVDTVFDHLVTSGLKILRIWGFNDVTRKPGTGTVYFQLLSSSGSTINTGSDGLQRLDYVVSAAEKRGIKLIINFVNNWGDYGGMPAYVSAFGGSKEGWYTNSKAQAQYKKYIEAVVKRYVNSPAVFAWELANEPRCKGCNTDVIYKWATEISAYIRSLDPAHMITLGDEGFGLSGGTSYPYQTSEGVDFVKNLGIKDLDFGTFHLYPKSWGVDNSFGSGWVKDHAAACKKAGKPCLFEEYGTESDHCNIQKPWQQASLALAADGMGADLFWQWGDRLSSGQSPNDGNTIYYGSSDATCLISDHVRAMGST</sequence>
<comment type="catalytic activity">
    <reaction evidence="1">
        <text>Random hydrolysis of (1-&gt;4)-beta-D-mannosidic linkages in mannans, galactomannans and glucomannans.</text>
        <dbReference type="EC" id="3.2.1.78"/>
    </reaction>
</comment>
<name>A0AAE0M4F0_9PEZI</name>
<comment type="caution">
    <text evidence="14">The sequence shown here is derived from an EMBL/GenBank/DDBJ whole genome shotgun (WGS) entry which is preliminary data.</text>
</comment>
<dbReference type="GO" id="GO:0005576">
    <property type="term" value="C:extracellular region"/>
    <property type="evidence" value="ECO:0007669"/>
    <property type="project" value="UniProtKB-SubCell"/>
</dbReference>
<keyword evidence="15" id="KW-1185">Reference proteome</keyword>
<comment type="subcellular location">
    <subcellularLocation>
        <location evidence="2">Secreted</location>
    </subcellularLocation>
</comment>
<evidence type="ECO:0000256" key="9">
    <source>
        <dbReference type="ARBA" id="ARBA00068505"/>
    </source>
</evidence>
<dbReference type="PANTHER" id="PTHR31451">
    <property type="match status" value="1"/>
</dbReference>
<keyword evidence="8 11" id="KW-0326">Glycosidase</keyword>
<dbReference type="SUPFAM" id="SSF51445">
    <property type="entry name" value="(Trans)glycosidases"/>
    <property type="match status" value="1"/>
</dbReference>
<dbReference type="EMBL" id="JAUEDM010000004">
    <property type="protein sequence ID" value="KAK3318976.1"/>
    <property type="molecule type" value="Genomic_DNA"/>
</dbReference>
<keyword evidence="7 11" id="KW-0378">Hydrolase</keyword>
<dbReference type="AlphaFoldDB" id="A0AAE0M4F0"/>
<evidence type="ECO:0000313" key="14">
    <source>
        <dbReference type="EMBL" id="KAK3318976.1"/>
    </source>
</evidence>
<reference evidence="14" key="1">
    <citation type="journal article" date="2023" name="Mol. Phylogenet. Evol.">
        <title>Genome-scale phylogeny and comparative genomics of the fungal order Sordariales.</title>
        <authorList>
            <person name="Hensen N."/>
            <person name="Bonometti L."/>
            <person name="Westerberg I."/>
            <person name="Brannstrom I.O."/>
            <person name="Guillou S."/>
            <person name="Cros-Aarteil S."/>
            <person name="Calhoun S."/>
            <person name="Haridas S."/>
            <person name="Kuo A."/>
            <person name="Mondo S."/>
            <person name="Pangilinan J."/>
            <person name="Riley R."/>
            <person name="LaButti K."/>
            <person name="Andreopoulos B."/>
            <person name="Lipzen A."/>
            <person name="Chen C."/>
            <person name="Yan M."/>
            <person name="Daum C."/>
            <person name="Ng V."/>
            <person name="Clum A."/>
            <person name="Steindorff A."/>
            <person name="Ohm R.A."/>
            <person name="Martin F."/>
            <person name="Silar P."/>
            <person name="Natvig D.O."/>
            <person name="Lalanne C."/>
            <person name="Gautier V."/>
            <person name="Ament-Velasquez S.L."/>
            <person name="Kruys A."/>
            <person name="Hutchinson M.I."/>
            <person name="Powell A.J."/>
            <person name="Barry K."/>
            <person name="Miller A.N."/>
            <person name="Grigoriev I.V."/>
            <person name="Debuchy R."/>
            <person name="Gladieux P."/>
            <person name="Hiltunen Thoren M."/>
            <person name="Johannesson H."/>
        </authorList>
    </citation>
    <scope>NUCLEOTIDE SEQUENCE</scope>
    <source>
        <strain evidence="14">CBS 118394</strain>
    </source>
</reference>
<evidence type="ECO:0000256" key="3">
    <source>
        <dbReference type="ARBA" id="ARBA00005641"/>
    </source>
</evidence>
<keyword evidence="6 12" id="KW-0732">Signal</keyword>
<organism evidence="14 15">
    <name type="scientific">Apodospora peruviana</name>
    <dbReference type="NCBI Taxonomy" id="516989"/>
    <lineage>
        <taxon>Eukaryota</taxon>
        <taxon>Fungi</taxon>
        <taxon>Dikarya</taxon>
        <taxon>Ascomycota</taxon>
        <taxon>Pezizomycotina</taxon>
        <taxon>Sordariomycetes</taxon>
        <taxon>Sordariomycetidae</taxon>
        <taxon>Sordariales</taxon>
        <taxon>Lasiosphaeriaceae</taxon>
        <taxon>Apodospora</taxon>
    </lineage>
</organism>
<accession>A0AAE0M4F0</accession>
<reference evidence="14" key="2">
    <citation type="submission" date="2023-06" db="EMBL/GenBank/DDBJ databases">
        <authorList>
            <consortium name="Lawrence Berkeley National Laboratory"/>
            <person name="Haridas S."/>
            <person name="Hensen N."/>
            <person name="Bonometti L."/>
            <person name="Westerberg I."/>
            <person name="Brannstrom I.O."/>
            <person name="Guillou S."/>
            <person name="Cros-Aarteil S."/>
            <person name="Calhoun S."/>
            <person name="Kuo A."/>
            <person name="Mondo S."/>
            <person name="Pangilinan J."/>
            <person name="Riley R."/>
            <person name="Labutti K."/>
            <person name="Andreopoulos B."/>
            <person name="Lipzen A."/>
            <person name="Chen C."/>
            <person name="Yanf M."/>
            <person name="Daum C."/>
            <person name="Ng V."/>
            <person name="Clum A."/>
            <person name="Steindorff A."/>
            <person name="Ohm R."/>
            <person name="Martin F."/>
            <person name="Silar P."/>
            <person name="Natvig D."/>
            <person name="Lalanne C."/>
            <person name="Gautier V."/>
            <person name="Ament-Velasquez S.L."/>
            <person name="Kruys A."/>
            <person name="Hutchinson M.I."/>
            <person name="Powell A.J."/>
            <person name="Barry K."/>
            <person name="Miller A.N."/>
            <person name="Grigoriev I.V."/>
            <person name="Debuchy R."/>
            <person name="Gladieux P."/>
            <person name="Thoren M.H."/>
            <person name="Johannesson H."/>
        </authorList>
    </citation>
    <scope>NUCLEOTIDE SEQUENCE</scope>
    <source>
        <strain evidence="14">CBS 118394</strain>
    </source>
</reference>
<evidence type="ECO:0000256" key="5">
    <source>
        <dbReference type="ARBA" id="ARBA00022525"/>
    </source>
</evidence>
<evidence type="ECO:0000256" key="4">
    <source>
        <dbReference type="ARBA" id="ARBA00012706"/>
    </source>
</evidence>
<feature type="domain" description="Glycoside hydrolase family 5" evidence="13">
    <location>
        <begin position="76"/>
        <end position="348"/>
    </location>
</feature>
<protein>
    <recommendedName>
        <fullName evidence="9">Mannan endo-1,4-beta-mannosidase A</fullName>
        <ecNumber evidence="4">3.2.1.78</ecNumber>
    </recommendedName>
    <alternativeName>
        <fullName evidence="10">Endo-beta-1,4-mannanase A</fullName>
    </alternativeName>
</protein>
<dbReference type="EC" id="3.2.1.78" evidence="4"/>
<evidence type="ECO:0000259" key="13">
    <source>
        <dbReference type="Pfam" id="PF00150"/>
    </source>
</evidence>
<dbReference type="InterPro" id="IPR017853">
    <property type="entry name" value="GH"/>
</dbReference>
<dbReference type="Pfam" id="PF00150">
    <property type="entry name" value="Cellulase"/>
    <property type="match status" value="1"/>
</dbReference>
<dbReference type="FunFam" id="3.20.20.80:FF:000076">
    <property type="entry name" value="Mannan endo-1,4-beta-mannosidase A"/>
    <property type="match status" value="1"/>
</dbReference>
<evidence type="ECO:0000256" key="11">
    <source>
        <dbReference type="RuleBase" id="RU361153"/>
    </source>
</evidence>
<comment type="similarity">
    <text evidence="3 11">Belongs to the glycosyl hydrolase 5 (cellulase A) family.</text>
</comment>
<keyword evidence="5" id="KW-0964">Secreted</keyword>
<dbReference type="PANTHER" id="PTHR31451:SF39">
    <property type="entry name" value="MANNAN ENDO-1,4-BETA-MANNOSIDASE 1"/>
    <property type="match status" value="1"/>
</dbReference>
<feature type="signal peptide" evidence="12">
    <location>
        <begin position="1"/>
        <end position="19"/>
    </location>
</feature>
<evidence type="ECO:0000256" key="7">
    <source>
        <dbReference type="ARBA" id="ARBA00022801"/>
    </source>
</evidence>
<evidence type="ECO:0000313" key="15">
    <source>
        <dbReference type="Proteomes" id="UP001283341"/>
    </source>
</evidence>
<dbReference type="InterPro" id="IPR001547">
    <property type="entry name" value="Glyco_hydro_5"/>
</dbReference>
<feature type="chain" id="PRO_5042170312" description="Mannan endo-1,4-beta-mannosidase A" evidence="12">
    <location>
        <begin position="20"/>
        <end position="383"/>
    </location>
</feature>
<evidence type="ECO:0000256" key="2">
    <source>
        <dbReference type="ARBA" id="ARBA00004613"/>
    </source>
</evidence>
<evidence type="ECO:0000256" key="12">
    <source>
        <dbReference type="SAM" id="SignalP"/>
    </source>
</evidence>
<dbReference type="Gene3D" id="3.20.20.80">
    <property type="entry name" value="Glycosidases"/>
    <property type="match status" value="1"/>
</dbReference>
<dbReference type="Proteomes" id="UP001283341">
    <property type="component" value="Unassembled WGS sequence"/>
</dbReference>
<dbReference type="GO" id="GO:0016985">
    <property type="term" value="F:mannan endo-1,4-beta-mannosidase activity"/>
    <property type="evidence" value="ECO:0007669"/>
    <property type="project" value="UniProtKB-EC"/>
</dbReference>
<evidence type="ECO:0000256" key="8">
    <source>
        <dbReference type="ARBA" id="ARBA00023295"/>
    </source>
</evidence>
<evidence type="ECO:0000256" key="10">
    <source>
        <dbReference type="ARBA" id="ARBA00077212"/>
    </source>
</evidence>
<proteinExistence type="inferred from homology"/>
<evidence type="ECO:0000256" key="6">
    <source>
        <dbReference type="ARBA" id="ARBA00022729"/>
    </source>
</evidence>
<evidence type="ECO:0000256" key="1">
    <source>
        <dbReference type="ARBA" id="ARBA00001678"/>
    </source>
</evidence>
<dbReference type="InterPro" id="IPR045053">
    <property type="entry name" value="MAN-like"/>
</dbReference>
<dbReference type="GO" id="GO:0046355">
    <property type="term" value="P:mannan catabolic process"/>
    <property type="evidence" value="ECO:0007669"/>
    <property type="project" value="UniProtKB-ARBA"/>
</dbReference>
<gene>
    <name evidence="14" type="ORF">B0H66DRAFT_517424</name>
</gene>